<evidence type="ECO:0000256" key="2">
    <source>
        <dbReference type="ARBA" id="ARBA00009142"/>
    </source>
</evidence>
<name>A0ABT4QF74_9BACL</name>
<dbReference type="RefSeq" id="WP_269884063.1">
    <property type="nucleotide sequence ID" value="NZ_JAQAGZ010000018.1"/>
</dbReference>
<evidence type="ECO:0000256" key="8">
    <source>
        <dbReference type="RuleBase" id="RU363041"/>
    </source>
</evidence>
<evidence type="ECO:0000256" key="7">
    <source>
        <dbReference type="ARBA" id="ARBA00023136"/>
    </source>
</evidence>
<dbReference type="Pfam" id="PF01925">
    <property type="entry name" value="TauE"/>
    <property type="match status" value="1"/>
</dbReference>
<keyword evidence="10" id="KW-1185">Reference proteome</keyword>
<reference evidence="9 10" key="1">
    <citation type="submission" date="2022-12" db="EMBL/GenBank/DDBJ databases">
        <title>Draft genome sequence of Paenibacillus sp. dW9.</title>
        <authorList>
            <person name="Choi E.-W."/>
            <person name="Kim D.-U."/>
        </authorList>
    </citation>
    <scope>NUCLEOTIDE SEQUENCE [LARGE SCALE GENOMIC DNA]</scope>
    <source>
        <strain evidence="10">dW9</strain>
    </source>
</reference>
<keyword evidence="3" id="KW-0813">Transport</keyword>
<evidence type="ECO:0000256" key="6">
    <source>
        <dbReference type="ARBA" id="ARBA00022989"/>
    </source>
</evidence>
<sequence>MELPALDMLLFLIGMGFVAGFIDASVGGGGLISVPALLLTGLPPNMVLGTNKLGGTLSSLTSTASFLASGKVSGKLVIILFPLSFVGSALGTYTVHLLPSDFLRPIVVGLLIVVLIYSLMKKQWDGTGAGVTFNWSRKLAAGVCALVLGYYDGFFGPGTGSFLMFFFLLLGFDFVRATANAKVLNLASNLASLGSFFLFKSVNIGYGLPMGLSMIFGALAGSQFAIRRGSRYVKPLFIIVTTVLIGKQLWDLWRP</sequence>
<organism evidence="9 10">
    <name type="scientific">Paenibacillus gyeongsangnamensis</name>
    <dbReference type="NCBI Taxonomy" id="3388067"/>
    <lineage>
        <taxon>Bacteria</taxon>
        <taxon>Bacillati</taxon>
        <taxon>Bacillota</taxon>
        <taxon>Bacilli</taxon>
        <taxon>Bacillales</taxon>
        <taxon>Paenibacillaceae</taxon>
        <taxon>Paenibacillus</taxon>
    </lineage>
</organism>
<feature type="transmembrane region" description="Helical" evidence="8">
    <location>
        <begin position="102"/>
        <end position="120"/>
    </location>
</feature>
<feature type="transmembrane region" description="Helical" evidence="8">
    <location>
        <begin position="140"/>
        <end position="171"/>
    </location>
</feature>
<feature type="transmembrane region" description="Helical" evidence="8">
    <location>
        <begin position="9"/>
        <end position="38"/>
    </location>
</feature>
<comment type="caution">
    <text evidence="9">The sequence shown here is derived from an EMBL/GenBank/DDBJ whole genome shotgun (WGS) entry which is preliminary data.</text>
</comment>
<evidence type="ECO:0000313" key="9">
    <source>
        <dbReference type="EMBL" id="MCZ8515532.1"/>
    </source>
</evidence>
<accession>A0ABT4QF74</accession>
<gene>
    <name evidence="9" type="ORF">O9H85_24620</name>
</gene>
<evidence type="ECO:0000256" key="5">
    <source>
        <dbReference type="ARBA" id="ARBA00022692"/>
    </source>
</evidence>
<dbReference type="Proteomes" id="UP001527882">
    <property type="component" value="Unassembled WGS sequence"/>
</dbReference>
<evidence type="ECO:0000313" key="10">
    <source>
        <dbReference type="Proteomes" id="UP001527882"/>
    </source>
</evidence>
<proteinExistence type="inferred from homology"/>
<keyword evidence="7 8" id="KW-0472">Membrane</keyword>
<evidence type="ECO:0000256" key="4">
    <source>
        <dbReference type="ARBA" id="ARBA00022475"/>
    </source>
</evidence>
<evidence type="ECO:0000256" key="3">
    <source>
        <dbReference type="ARBA" id="ARBA00022448"/>
    </source>
</evidence>
<comment type="subcellular location">
    <subcellularLocation>
        <location evidence="1 8">Cell membrane</location>
        <topology evidence="1 8">Multi-pass membrane protein</topology>
    </subcellularLocation>
</comment>
<feature type="transmembrane region" description="Helical" evidence="8">
    <location>
        <begin position="76"/>
        <end position="95"/>
    </location>
</feature>
<dbReference type="EMBL" id="JAQAGZ010000018">
    <property type="protein sequence ID" value="MCZ8515532.1"/>
    <property type="molecule type" value="Genomic_DNA"/>
</dbReference>
<keyword evidence="4 8" id="KW-1003">Cell membrane</keyword>
<dbReference type="InterPro" id="IPR052017">
    <property type="entry name" value="TSUP"/>
</dbReference>
<keyword evidence="6 8" id="KW-1133">Transmembrane helix</keyword>
<feature type="transmembrane region" description="Helical" evidence="8">
    <location>
        <begin position="205"/>
        <end position="225"/>
    </location>
</feature>
<dbReference type="InterPro" id="IPR002781">
    <property type="entry name" value="TM_pro_TauE-like"/>
</dbReference>
<dbReference type="PANTHER" id="PTHR30269:SF0">
    <property type="entry name" value="MEMBRANE TRANSPORTER PROTEIN YFCA-RELATED"/>
    <property type="match status" value="1"/>
</dbReference>
<evidence type="ECO:0000256" key="1">
    <source>
        <dbReference type="ARBA" id="ARBA00004651"/>
    </source>
</evidence>
<comment type="similarity">
    <text evidence="2 8">Belongs to the 4-toluene sulfonate uptake permease (TSUP) (TC 2.A.102) family.</text>
</comment>
<keyword evidence="5 8" id="KW-0812">Transmembrane</keyword>
<protein>
    <recommendedName>
        <fullName evidence="8">Probable membrane transporter protein</fullName>
    </recommendedName>
</protein>
<dbReference type="PANTHER" id="PTHR30269">
    <property type="entry name" value="TRANSMEMBRANE PROTEIN YFCA"/>
    <property type="match status" value="1"/>
</dbReference>